<dbReference type="Gene3D" id="3.40.50.720">
    <property type="entry name" value="NAD(P)-binding Rossmann-like Domain"/>
    <property type="match status" value="1"/>
</dbReference>
<protein>
    <submittedName>
        <fullName evidence="3">SDR family oxidoreductase</fullName>
    </submittedName>
</protein>
<evidence type="ECO:0000313" key="4">
    <source>
        <dbReference type="Proteomes" id="UP000595197"/>
    </source>
</evidence>
<keyword evidence="4" id="KW-1185">Reference proteome</keyword>
<dbReference type="PANTHER" id="PTHR43574">
    <property type="entry name" value="EPIMERASE-RELATED"/>
    <property type="match status" value="1"/>
</dbReference>
<dbReference type="EMBL" id="CP067420">
    <property type="protein sequence ID" value="QQP87927.1"/>
    <property type="molecule type" value="Genomic_DNA"/>
</dbReference>
<evidence type="ECO:0000313" key="3">
    <source>
        <dbReference type="EMBL" id="QQP87927.1"/>
    </source>
</evidence>
<sequence length="303" mass="32994">MQQPQTPRLFCFGLGFSPLAFIDLVRREHGPEGWHVAGTTRSPDKAAALSARGIGTHLFDRGRPLDDAAAALAGTTHLLTAVPPDADGDPVLDHHAADIAALMPGLRWAGYLSTTGVYGDHGGAWVDESTPLRPTGRRQKQRAEAEQAWLRLWHDHGVPVHLFRLAGIYGPGRSVIDSVRNGTARRIDKPGQVFSRIHVDDIARTLRASIDRPNPGAAYNLCDDNPAPGHEVTAFACELLGVQPPPLVPFDQAELSPMAASFYADNKKVRNGRIKDELGVALKYPDYRPALRDQLRQEGHTAD</sequence>
<dbReference type="InterPro" id="IPR001509">
    <property type="entry name" value="Epimerase_deHydtase"/>
</dbReference>
<evidence type="ECO:0000256" key="1">
    <source>
        <dbReference type="ARBA" id="ARBA00023027"/>
    </source>
</evidence>
<organism evidence="3 4">
    <name type="scientific">Skermanella cutis</name>
    <dbReference type="NCBI Taxonomy" id="2775420"/>
    <lineage>
        <taxon>Bacteria</taxon>
        <taxon>Pseudomonadati</taxon>
        <taxon>Pseudomonadota</taxon>
        <taxon>Alphaproteobacteria</taxon>
        <taxon>Rhodospirillales</taxon>
        <taxon>Azospirillaceae</taxon>
        <taxon>Skermanella</taxon>
    </lineage>
</organism>
<gene>
    <name evidence="3" type="ORF">IGS68_17840</name>
</gene>
<dbReference type="InterPro" id="IPR036291">
    <property type="entry name" value="NAD(P)-bd_dom_sf"/>
</dbReference>
<accession>A0ABX7B0R2</accession>
<dbReference type="CDD" id="cd05266">
    <property type="entry name" value="SDR_a4"/>
    <property type="match status" value="1"/>
</dbReference>
<name>A0ABX7B0R2_9PROT</name>
<proteinExistence type="predicted"/>
<dbReference type="RefSeq" id="WP_201072163.1">
    <property type="nucleotide sequence ID" value="NZ_CP067420.1"/>
</dbReference>
<dbReference type="Pfam" id="PF01370">
    <property type="entry name" value="Epimerase"/>
    <property type="match status" value="1"/>
</dbReference>
<keyword evidence="1" id="KW-0520">NAD</keyword>
<reference evidence="3" key="1">
    <citation type="submission" date="2021-02" db="EMBL/GenBank/DDBJ databases">
        <title>Skermanella TT6 skin isolate.</title>
        <authorList>
            <person name="Lee K."/>
            <person name="Ganzorig M."/>
        </authorList>
    </citation>
    <scope>NUCLEOTIDE SEQUENCE</scope>
    <source>
        <strain evidence="3">TT6</strain>
    </source>
</reference>
<dbReference type="SUPFAM" id="SSF51735">
    <property type="entry name" value="NAD(P)-binding Rossmann-fold domains"/>
    <property type="match status" value="1"/>
</dbReference>
<evidence type="ECO:0000259" key="2">
    <source>
        <dbReference type="Pfam" id="PF01370"/>
    </source>
</evidence>
<dbReference type="Proteomes" id="UP000595197">
    <property type="component" value="Chromosome"/>
</dbReference>
<feature type="domain" description="NAD-dependent epimerase/dehydratase" evidence="2">
    <location>
        <begin position="109"/>
        <end position="221"/>
    </location>
</feature>